<reference evidence="1" key="1">
    <citation type="submission" date="2022-08" db="EMBL/GenBank/DDBJ databases">
        <title>Genome Sequence of Fusarium decemcellulare.</title>
        <authorList>
            <person name="Buettner E."/>
        </authorList>
    </citation>
    <scope>NUCLEOTIDE SEQUENCE</scope>
    <source>
        <strain evidence="1">Babe19</strain>
    </source>
</reference>
<accession>A0ACC1SSK7</accession>
<sequence>MSLRSLGLEHPWLLTHPVFWTAQHLDLVNCRFQSPDGHGVDSLNCTGIETGPRDASDHDQASVQMAEIFAKSLALRHKTCALVNLLEYNGSPLEKAKDPPAFVFAKRPIDSSDCTVFHIAKHSTAEQHQDALPIIGYLDYQTIISKRRQKLTPRPHPRKGYNGPVQRLYRRKLSKITPRTWCQDPYLACILLSMAQSLARKSYFTQPGVYVVRSPVCLLNSAHLPKTRLLVTIKSDPAFVHLFEAEITPKLLDILDDPAINMKHISWPIIRHSKLAFQPYCSLQGRLIARLVGAQESLHMGTTNFNGANIVSKKRKLVEENDFARRVRLKG</sequence>
<protein>
    <submittedName>
        <fullName evidence="1">Uncharacterized protein</fullName>
    </submittedName>
</protein>
<comment type="caution">
    <text evidence="1">The sequence shown here is derived from an EMBL/GenBank/DDBJ whole genome shotgun (WGS) entry which is preliminary data.</text>
</comment>
<gene>
    <name evidence="1" type="ORF">NM208_g2461</name>
</gene>
<dbReference type="Proteomes" id="UP001148629">
    <property type="component" value="Unassembled WGS sequence"/>
</dbReference>
<proteinExistence type="predicted"/>
<name>A0ACC1SSK7_9HYPO</name>
<keyword evidence="2" id="KW-1185">Reference proteome</keyword>
<organism evidence="1 2">
    <name type="scientific">Fusarium decemcellulare</name>
    <dbReference type="NCBI Taxonomy" id="57161"/>
    <lineage>
        <taxon>Eukaryota</taxon>
        <taxon>Fungi</taxon>
        <taxon>Dikarya</taxon>
        <taxon>Ascomycota</taxon>
        <taxon>Pezizomycotina</taxon>
        <taxon>Sordariomycetes</taxon>
        <taxon>Hypocreomycetidae</taxon>
        <taxon>Hypocreales</taxon>
        <taxon>Nectriaceae</taxon>
        <taxon>Fusarium</taxon>
        <taxon>Fusarium decemcellulare species complex</taxon>
    </lineage>
</organism>
<evidence type="ECO:0000313" key="1">
    <source>
        <dbReference type="EMBL" id="KAJ3545539.1"/>
    </source>
</evidence>
<evidence type="ECO:0000313" key="2">
    <source>
        <dbReference type="Proteomes" id="UP001148629"/>
    </source>
</evidence>
<dbReference type="EMBL" id="JANRMS010000147">
    <property type="protein sequence ID" value="KAJ3545539.1"/>
    <property type="molecule type" value="Genomic_DNA"/>
</dbReference>